<dbReference type="PANTHER" id="PTHR47020:SF1">
    <property type="entry name" value="HILLARIN"/>
    <property type="match status" value="1"/>
</dbReference>
<dbReference type="InterPro" id="IPR056564">
    <property type="entry name" value="Ig-like_KY"/>
</dbReference>
<protein>
    <submittedName>
        <fullName evidence="3">HIL-like protein</fullName>
    </submittedName>
</protein>
<accession>A0ABY7DQL3</accession>
<evidence type="ECO:0000313" key="4">
    <source>
        <dbReference type="Proteomes" id="UP001164746"/>
    </source>
</evidence>
<feature type="compositionally biased region" description="Basic and acidic residues" evidence="1">
    <location>
        <begin position="10"/>
        <end position="25"/>
    </location>
</feature>
<feature type="region of interest" description="Disordered" evidence="1">
    <location>
        <begin position="1"/>
        <end position="34"/>
    </location>
</feature>
<proteinExistence type="predicted"/>
<feature type="region of interest" description="Disordered" evidence="1">
    <location>
        <begin position="644"/>
        <end position="801"/>
    </location>
</feature>
<feature type="compositionally biased region" description="Low complexity" evidence="1">
    <location>
        <begin position="685"/>
        <end position="696"/>
    </location>
</feature>
<keyword evidence="4" id="KW-1185">Reference proteome</keyword>
<organism evidence="3 4">
    <name type="scientific">Mya arenaria</name>
    <name type="common">Soft-shell clam</name>
    <dbReference type="NCBI Taxonomy" id="6604"/>
    <lineage>
        <taxon>Eukaryota</taxon>
        <taxon>Metazoa</taxon>
        <taxon>Spiralia</taxon>
        <taxon>Lophotrochozoa</taxon>
        <taxon>Mollusca</taxon>
        <taxon>Bivalvia</taxon>
        <taxon>Autobranchia</taxon>
        <taxon>Heteroconchia</taxon>
        <taxon>Euheterodonta</taxon>
        <taxon>Imparidentia</taxon>
        <taxon>Neoheterodontei</taxon>
        <taxon>Myida</taxon>
        <taxon>Myoidea</taxon>
        <taxon>Myidae</taxon>
        <taxon>Mya</taxon>
    </lineage>
</organism>
<dbReference type="Pfam" id="PF23265">
    <property type="entry name" value="Ig-like_KY"/>
    <property type="match status" value="2"/>
</dbReference>
<name>A0ABY7DQL3_MYAAR</name>
<feature type="domain" description="KY-like immunoglobulin-like" evidence="2">
    <location>
        <begin position="196"/>
        <end position="324"/>
    </location>
</feature>
<dbReference type="PANTHER" id="PTHR47020">
    <property type="entry name" value="HILLARIN"/>
    <property type="match status" value="1"/>
</dbReference>
<dbReference type="InterPro" id="IPR053041">
    <property type="entry name" value="Transglut-like_Superfamily_Mod"/>
</dbReference>
<evidence type="ECO:0000313" key="3">
    <source>
        <dbReference type="EMBL" id="WAQ98854.1"/>
    </source>
</evidence>
<dbReference type="EMBL" id="CP111014">
    <property type="protein sequence ID" value="WAQ98854.1"/>
    <property type="molecule type" value="Genomic_DNA"/>
</dbReference>
<feature type="compositionally biased region" description="Basic and acidic residues" evidence="1">
    <location>
        <begin position="655"/>
        <end position="683"/>
    </location>
</feature>
<feature type="compositionally biased region" description="Polar residues" evidence="1">
    <location>
        <begin position="736"/>
        <end position="746"/>
    </location>
</feature>
<gene>
    <name evidence="3" type="ORF">MAR_023227</name>
</gene>
<dbReference type="Proteomes" id="UP001164746">
    <property type="component" value="Chromosome 3"/>
</dbReference>
<feature type="domain" description="KY-like immunoglobulin-like" evidence="2">
    <location>
        <begin position="349"/>
        <end position="449"/>
    </location>
</feature>
<evidence type="ECO:0000259" key="2">
    <source>
        <dbReference type="Pfam" id="PF23265"/>
    </source>
</evidence>
<reference evidence="3" key="1">
    <citation type="submission" date="2022-11" db="EMBL/GenBank/DDBJ databases">
        <title>Centuries of genome instability and evolution in soft-shell clam transmissible cancer (bioRxiv).</title>
        <authorList>
            <person name="Hart S.F.M."/>
            <person name="Yonemitsu M.A."/>
            <person name="Giersch R.M."/>
            <person name="Beal B.F."/>
            <person name="Arriagada G."/>
            <person name="Davis B.W."/>
            <person name="Ostrander E.A."/>
            <person name="Goff S.P."/>
            <person name="Metzger M.J."/>
        </authorList>
    </citation>
    <scope>NUCLEOTIDE SEQUENCE</scope>
    <source>
        <strain evidence="3">MELC-2E11</strain>
        <tissue evidence="3">Siphon/mantle</tissue>
    </source>
</reference>
<feature type="compositionally biased region" description="Basic and acidic residues" evidence="1">
    <location>
        <begin position="715"/>
        <end position="735"/>
    </location>
</feature>
<sequence length="801" mass="92482">MGCVGSSADGEAKRKTEDVDYKNIADDNPDYPPPYIPDSCRDEMPKQMDQTYESLLKYLSEGATKEAHHVTAIFLWMRCQDYHDDALDLEKDGDTPRGRSGIPCKILHGLGKGKDYYIGKPERQMTTCWCAVFADEEWRLVHVQWAMAGATDDNQNVQNGQANADFFFFTDPDEFATICHPENFRWQLLNQAYSKEEFIKLPYFTPAFFQMDASILGLKAGSVTTHNGKMDFEIAFPRKQMDNIQIKCLLTYQQPLKDMDKKSEAPKTLEKFVFVNRKPSMFICELVFPVPGRYLFDIYNVDANKNGAKIKDMLCQFRIQSDRKFTEETLPEPLPEVPPIGWGPGPTCRKLGLVPLTHFEGCIYMKPGETRDIHFRLTRDLDVVPELTHSYLPIYQLVEQVESEITEDELRLSVQIPEDGHYALKVFAREAGTKDYHLACVYLLRQREKPRLPENYERGHRRKHRDKMLRARLERHLETHTSRKELQAALDALDLYNVPDKGERKRADVKIKQYWEVKTELNSAIKGRNGNVLRKWLERARASPYTADLQDDIKRAEAVDGSLGRRKGYMHPIARMDPHTMTEIHNYRRPPRVAHDEWEQIQYLMNQPGADSLKRRILARRPEDVYVHVAEQADDVIKPYSMEKTREVSNGNKQFIRDVQQRDMNERERNQLSRDLSGRETYRETNTAATSDATTTRPSNVFVGRGPPLQEEDSGTPREDSSEKMHNENSDRRDSSAQQKTRSNGQRKSEEQGNPVHPFAPEEKQNGHGAMLLRKFFASPSKPTEREAVTPVAYAGWKPQN</sequence>
<evidence type="ECO:0000256" key="1">
    <source>
        <dbReference type="SAM" id="MobiDB-lite"/>
    </source>
</evidence>